<reference evidence="1" key="1">
    <citation type="journal article" date="2014" name="Front. Microbiol.">
        <title>High frequency of phylogenetically diverse reductive dehalogenase-homologous genes in deep subseafloor sedimentary metagenomes.</title>
        <authorList>
            <person name="Kawai M."/>
            <person name="Futagami T."/>
            <person name="Toyoda A."/>
            <person name="Takaki Y."/>
            <person name="Nishi S."/>
            <person name="Hori S."/>
            <person name="Arai W."/>
            <person name="Tsubouchi T."/>
            <person name="Morono Y."/>
            <person name="Uchiyama I."/>
            <person name="Ito T."/>
            <person name="Fujiyama A."/>
            <person name="Inagaki F."/>
            <person name="Takami H."/>
        </authorList>
    </citation>
    <scope>NUCLEOTIDE SEQUENCE</scope>
    <source>
        <strain evidence="1">Expedition CK06-06</strain>
    </source>
</reference>
<name>X1BSG7_9ZZZZ</name>
<evidence type="ECO:0000313" key="1">
    <source>
        <dbReference type="EMBL" id="GAG98005.1"/>
    </source>
</evidence>
<sequence length="32" mass="3699">MDDKKLVDVMMHRGEKLEITTKKNVKKGEIIA</sequence>
<gene>
    <name evidence="1" type="ORF">S01H4_37150</name>
</gene>
<proteinExistence type="predicted"/>
<comment type="caution">
    <text evidence="1">The sequence shown here is derived from an EMBL/GenBank/DDBJ whole genome shotgun (WGS) entry which is preliminary data.</text>
</comment>
<dbReference type="AlphaFoldDB" id="X1BSG7"/>
<dbReference type="EMBL" id="BART01019933">
    <property type="protein sequence ID" value="GAG98005.1"/>
    <property type="molecule type" value="Genomic_DNA"/>
</dbReference>
<feature type="non-terminal residue" evidence="1">
    <location>
        <position position="32"/>
    </location>
</feature>
<accession>X1BSG7</accession>
<organism evidence="1">
    <name type="scientific">marine sediment metagenome</name>
    <dbReference type="NCBI Taxonomy" id="412755"/>
    <lineage>
        <taxon>unclassified sequences</taxon>
        <taxon>metagenomes</taxon>
        <taxon>ecological metagenomes</taxon>
    </lineage>
</organism>
<protein>
    <submittedName>
        <fullName evidence="1">Uncharacterized protein</fullName>
    </submittedName>
</protein>